<feature type="non-terminal residue" evidence="2">
    <location>
        <position position="1"/>
    </location>
</feature>
<accession>A0ABV2AI68</accession>
<dbReference type="Proteomes" id="UP001439008">
    <property type="component" value="Unassembled WGS sequence"/>
</dbReference>
<feature type="non-terminal residue" evidence="2">
    <location>
        <position position="1020"/>
    </location>
</feature>
<keyword evidence="2" id="KW-0808">Transferase</keyword>
<reference evidence="2 3" key="1">
    <citation type="journal article" date="2024" name="BMC Biol.">
        <title>Comparative genomics of Ascetosporea gives new insight into the evolutionary basis for animal parasitism in Rhizaria.</title>
        <authorList>
            <person name="Hiltunen Thoren M."/>
            <person name="Onut-Brannstrom I."/>
            <person name="Alfjorden A."/>
            <person name="Peckova H."/>
            <person name="Swords F."/>
            <person name="Hooper C."/>
            <person name="Holzer A.S."/>
            <person name="Bass D."/>
            <person name="Burki F."/>
        </authorList>
    </citation>
    <scope>NUCLEOTIDE SEQUENCE [LARGE SCALE GENOMIC DNA]</scope>
    <source>
        <strain evidence="2">20-A016</strain>
    </source>
</reference>
<dbReference type="SUPFAM" id="SSF48452">
    <property type="entry name" value="TPR-like"/>
    <property type="match status" value="1"/>
</dbReference>
<keyword evidence="3" id="KW-1185">Reference proteome</keyword>
<dbReference type="InterPro" id="IPR011990">
    <property type="entry name" value="TPR-like_helical_dom_sf"/>
</dbReference>
<evidence type="ECO:0000256" key="1">
    <source>
        <dbReference type="SAM" id="MobiDB-lite"/>
    </source>
</evidence>
<dbReference type="EMBL" id="JBDODL010000268">
    <property type="protein sequence ID" value="MES1919367.1"/>
    <property type="molecule type" value="Genomic_DNA"/>
</dbReference>
<proteinExistence type="predicted"/>
<name>A0ABV2AI68_9EUKA</name>
<dbReference type="GO" id="GO:0004674">
    <property type="term" value="F:protein serine/threonine kinase activity"/>
    <property type="evidence" value="ECO:0007669"/>
    <property type="project" value="UniProtKB-EC"/>
</dbReference>
<keyword evidence="2" id="KW-0418">Kinase</keyword>
<evidence type="ECO:0000313" key="2">
    <source>
        <dbReference type="EMBL" id="MES1919367.1"/>
    </source>
</evidence>
<protein>
    <submittedName>
        <fullName evidence="2">Serine/threonine-protein kinase smg1</fullName>
        <ecNumber evidence="2">2.7.11.1</ecNumber>
    </submittedName>
</protein>
<sequence>ALKKDKRLITNGKLLKLVKKIWTEFRGATIESKSLLLLLNQISSKNIEQILHDFPKPKLKNNILMPQKMFCRDNDSPPLTKNDVKTILEIMENPKKEYFKNGGKISKMSKILLNDFAENNFGEQFCYLLQMLSKYFVTKKLSSYIGNPQKTLNFLRKICQQTEENKLKNFYSNYFLNNFMQIVHTKIAKFSTNPNFFQSNANKCHKFFSRIFFVLFETSYRNQNYSEASIFGENSLQVLLEQKNKKSANNLLFKLCECYYFLETPDCIGGILDWYQSNFNEDFSILSYWKLALISESKRQFEEAIENFTKILNHFKDKTDQTNIFYKNKVLQHIEHCYNPLLLDNPNNSYGYNNNNEKNDSNKVTQSDNEKEFNKITSNKQKMVENLKKFGELNFYVKFDKNIENFEIGDIKKEILIKNKLLLDNLRNVENFDVSDNELVNEIKLLNFILKNKQKVVKMASENKNFDIKKLKRFNLVNYRKFMSKNKNFKCSKIAENLVNFGNNKINFGNDEINFSDKNSIDNIFDKFLLSKTVSNLEKEIIEKDFCESLLQLQKIDDYKNCFEIATDIPKIKENQKIENFEEIIFDNLAKFQDKNFNQKTTVLMADFIFEFAEKIFDDFRDFLLPIGYFEEDNMRKKIESFFIGEDIDQILSKLKKYRKLISLGLRFDLSTLNQNSSDFRNTKNIFRILETIQNNSNIVDEGIINTINNKISGKILKIAFSQILAILKTEDNIAKIFKNLVKKFCSENFDFSVFPLLCLQEKYFCSKNADSTKDFIFLLKKTNLKLTENTQKAITEFKRISFLWGETCAEKIENIKSAFPEALNHFAENFETFKDIPKTDCALVMSKFGAFKKIATIIQNLRKNIRNPTTPYENRFYRENGANFEKVYKLFLQIGKIIKPDKIEFREHLLEDRKAEAVRKIGFVRKEIFSILDKICSSYKNEHKWQLQDISPLLTKLDFVVGGWSEMSESVKVAKIDSKISLMRTNRPKKIDFIDFNGQKLRFLLKSKENLVVDETFVQ</sequence>
<comment type="caution">
    <text evidence="2">The sequence shown here is derived from an EMBL/GenBank/DDBJ whole genome shotgun (WGS) entry which is preliminary data.</text>
</comment>
<organism evidence="2 3">
    <name type="scientific">Bonamia ostreae</name>
    <dbReference type="NCBI Taxonomy" id="126728"/>
    <lineage>
        <taxon>Eukaryota</taxon>
        <taxon>Sar</taxon>
        <taxon>Rhizaria</taxon>
        <taxon>Endomyxa</taxon>
        <taxon>Ascetosporea</taxon>
        <taxon>Haplosporida</taxon>
        <taxon>Bonamia</taxon>
    </lineage>
</organism>
<dbReference type="EC" id="2.7.11.1" evidence="2"/>
<feature type="region of interest" description="Disordered" evidence="1">
    <location>
        <begin position="349"/>
        <end position="372"/>
    </location>
</feature>
<gene>
    <name evidence="2" type="primary">SMG1</name>
    <name evidence="2" type="ORF">MHBO_001212</name>
</gene>
<evidence type="ECO:0000313" key="3">
    <source>
        <dbReference type="Proteomes" id="UP001439008"/>
    </source>
</evidence>